<accession>A0ABN7S2F4</accession>
<evidence type="ECO:0000313" key="2">
    <source>
        <dbReference type="Proteomes" id="UP001158576"/>
    </source>
</evidence>
<keyword evidence="2" id="KW-1185">Reference proteome</keyword>
<dbReference type="EMBL" id="OU015568">
    <property type="protein sequence ID" value="CAG5087872.1"/>
    <property type="molecule type" value="Genomic_DNA"/>
</dbReference>
<name>A0ABN7S2F4_OIKDI</name>
<organism evidence="1 2">
    <name type="scientific">Oikopleura dioica</name>
    <name type="common">Tunicate</name>
    <dbReference type="NCBI Taxonomy" id="34765"/>
    <lineage>
        <taxon>Eukaryota</taxon>
        <taxon>Metazoa</taxon>
        <taxon>Chordata</taxon>
        <taxon>Tunicata</taxon>
        <taxon>Appendicularia</taxon>
        <taxon>Copelata</taxon>
        <taxon>Oikopleuridae</taxon>
        <taxon>Oikopleura</taxon>
    </lineage>
</organism>
<protein>
    <submittedName>
        <fullName evidence="1">Oidioi.mRNA.OKI2018_I69.PAR.g11654.t1.cds</fullName>
    </submittedName>
</protein>
<reference evidence="1 2" key="1">
    <citation type="submission" date="2021-04" db="EMBL/GenBank/DDBJ databases">
        <authorList>
            <person name="Bliznina A."/>
        </authorList>
    </citation>
    <scope>NUCLEOTIDE SEQUENCE [LARGE SCALE GENOMIC DNA]</scope>
</reference>
<sequence length="454" mass="53096">MGGPASQYSYNEFSMRMLHRQYYLYNLEKKNFKYPIEVKFLMEGKSNKWLEEEAGQWGDLIFNAKEKKIISQINKLLDDETFGVVISDLYSFVTWEKDFISQTSHSICRNLTTCGAAGTYIPNLKGCYGEMLDFEPKKETPFLREFGNFTEFAANFVKKSPLKLLPAYFLKDADRRVEAPLLLEPKSCEGEIVVMISTNGERFRRRNLHRSLNSLNEEGKKVSLFFFLSHADQIGRYRHESRALQDIFVGNFSMMGIDNYDQQPNYRYLTGIRFAKENCQNMQTFIFHSDGFFPNYHEISTKTGNTPFMACLGRVEEDSLELRIKQPFTKNWWRFDQLPLDYQIPRYCDNQYGGVMDKLALHQLEKTMSLSEEKVFSFHNGHIFFTGIMRDKAGISLTDMPSRGVDFNDALFLKERSYGDFTEDDVQKTFRKSFGKEVLENELKKIQSKMKEIK</sequence>
<proteinExistence type="predicted"/>
<dbReference type="Proteomes" id="UP001158576">
    <property type="component" value="Chromosome PAR"/>
</dbReference>
<evidence type="ECO:0000313" key="1">
    <source>
        <dbReference type="EMBL" id="CAG5087872.1"/>
    </source>
</evidence>
<gene>
    <name evidence="1" type="ORF">OKIOD_LOCUS3212</name>
</gene>